<name>A0A9Q8PJ69_PASFU</name>
<dbReference type="InterPro" id="IPR011333">
    <property type="entry name" value="SKP1/BTB/POZ_sf"/>
</dbReference>
<proteinExistence type="predicted"/>
<protein>
    <recommendedName>
        <fullName evidence="2">BTB domain-containing protein</fullName>
    </recommendedName>
</protein>
<dbReference type="PANTHER" id="PTHR47843">
    <property type="entry name" value="BTB DOMAIN-CONTAINING PROTEIN-RELATED"/>
    <property type="match status" value="1"/>
</dbReference>
<dbReference type="OrthoDB" id="1022638at2759"/>
<dbReference type="AlphaFoldDB" id="A0A9Q8PJ69"/>
<dbReference type="RefSeq" id="XP_047767767.1">
    <property type="nucleotide sequence ID" value="XM_047912472.1"/>
</dbReference>
<dbReference type="SUPFAM" id="SSF54695">
    <property type="entry name" value="POZ domain"/>
    <property type="match status" value="1"/>
</dbReference>
<dbReference type="InterPro" id="IPR000210">
    <property type="entry name" value="BTB/POZ_dom"/>
</dbReference>
<evidence type="ECO:0000313" key="3">
    <source>
        <dbReference type="EMBL" id="UJO23401.1"/>
    </source>
</evidence>
<feature type="region of interest" description="Disordered" evidence="1">
    <location>
        <begin position="1"/>
        <end position="36"/>
    </location>
</feature>
<dbReference type="Gene3D" id="3.30.710.10">
    <property type="entry name" value="Potassium Channel Kv1.1, Chain A"/>
    <property type="match status" value="1"/>
</dbReference>
<dbReference type="GeneID" id="71993202"/>
<dbReference type="PROSITE" id="PS50097">
    <property type="entry name" value="BTB"/>
    <property type="match status" value="1"/>
</dbReference>
<feature type="domain" description="BTB" evidence="2">
    <location>
        <begin position="43"/>
        <end position="109"/>
    </location>
</feature>
<dbReference type="Proteomes" id="UP000756132">
    <property type="component" value="Chromosome 11"/>
</dbReference>
<evidence type="ECO:0000259" key="2">
    <source>
        <dbReference type="PROSITE" id="PS50097"/>
    </source>
</evidence>
<accession>A0A9Q8PJ69</accession>
<feature type="compositionally biased region" description="Basic and acidic residues" evidence="1">
    <location>
        <begin position="17"/>
        <end position="34"/>
    </location>
</feature>
<organism evidence="3 4">
    <name type="scientific">Passalora fulva</name>
    <name type="common">Tomato leaf mold</name>
    <name type="synonym">Cladosporium fulvum</name>
    <dbReference type="NCBI Taxonomy" id="5499"/>
    <lineage>
        <taxon>Eukaryota</taxon>
        <taxon>Fungi</taxon>
        <taxon>Dikarya</taxon>
        <taxon>Ascomycota</taxon>
        <taxon>Pezizomycotina</taxon>
        <taxon>Dothideomycetes</taxon>
        <taxon>Dothideomycetidae</taxon>
        <taxon>Mycosphaerellales</taxon>
        <taxon>Mycosphaerellaceae</taxon>
        <taxon>Fulvia</taxon>
    </lineage>
</organism>
<dbReference type="CDD" id="cd18186">
    <property type="entry name" value="BTB_POZ_ZBTB_KLHL-like"/>
    <property type="match status" value="1"/>
</dbReference>
<dbReference type="Pfam" id="PF00651">
    <property type="entry name" value="BTB"/>
    <property type="match status" value="1"/>
</dbReference>
<gene>
    <name evidence="3" type="ORF">CLAFUR5_13324</name>
</gene>
<sequence>MAKQTNDHPPGLPARMVETRGRKRTAEETAAKDPSKRRKKIDYDEIFVVLVGEEKTRFEVHRNVLTQRTCAPDKFREGKEKIIRLPEQDAKTFGIYLQWLYTSKIFVSELENAVDIAVRAGIWEGISLVQAVDEDIEDAIVRVETEDEKKSEEAARLVETAVLDLIKLYAMADYLNDTSCRNAILDRFLGTYACIGRAPAASIVASIYNLTLRKCQPRRAAVELYVFMASSDYVDELLRYLKRSQDVLPGDFWFDFALASARAILRPQGSPVKAERCYYHEHDGDVPQCSPLVNPVTASQIRQAQADGNLGPDLKPVP</sequence>
<evidence type="ECO:0000256" key="1">
    <source>
        <dbReference type="SAM" id="MobiDB-lite"/>
    </source>
</evidence>
<evidence type="ECO:0000313" key="4">
    <source>
        <dbReference type="Proteomes" id="UP000756132"/>
    </source>
</evidence>
<dbReference type="EMBL" id="CP090173">
    <property type="protein sequence ID" value="UJO23401.1"/>
    <property type="molecule type" value="Genomic_DNA"/>
</dbReference>
<reference evidence="3" key="2">
    <citation type="journal article" date="2022" name="Microb. Genom.">
        <title>A chromosome-scale genome assembly of the tomato pathogen Cladosporium fulvum reveals a compartmentalized genome architecture and the presence of a dispensable chromosome.</title>
        <authorList>
            <person name="Zaccaron A.Z."/>
            <person name="Chen L.H."/>
            <person name="Samaras A."/>
            <person name="Stergiopoulos I."/>
        </authorList>
    </citation>
    <scope>NUCLEOTIDE SEQUENCE</scope>
    <source>
        <strain evidence="3">Race5_Kim</strain>
    </source>
</reference>
<reference evidence="3" key="1">
    <citation type="submission" date="2021-12" db="EMBL/GenBank/DDBJ databases">
        <authorList>
            <person name="Zaccaron A."/>
            <person name="Stergiopoulos I."/>
        </authorList>
    </citation>
    <scope>NUCLEOTIDE SEQUENCE</scope>
    <source>
        <strain evidence="3">Race5_Kim</strain>
    </source>
</reference>
<dbReference type="KEGG" id="ffu:CLAFUR5_13324"/>
<keyword evidence="4" id="KW-1185">Reference proteome</keyword>
<dbReference type="PANTHER" id="PTHR47843:SF2">
    <property type="entry name" value="BTB DOMAIN-CONTAINING PROTEIN"/>
    <property type="match status" value="1"/>
</dbReference>